<dbReference type="GO" id="GO:0009003">
    <property type="term" value="F:signal peptidase activity"/>
    <property type="evidence" value="ECO:0007669"/>
    <property type="project" value="UniProtKB-EC"/>
</dbReference>
<dbReference type="NCBIfam" id="TIGR02227">
    <property type="entry name" value="sigpep_I_bact"/>
    <property type="match status" value="1"/>
</dbReference>
<dbReference type="RefSeq" id="WP_164824172.1">
    <property type="nucleotide sequence ID" value="NZ_CP049229.1"/>
</dbReference>
<dbReference type="Pfam" id="PF10502">
    <property type="entry name" value="Peptidase_S26"/>
    <property type="match status" value="1"/>
</dbReference>
<name>A0A6G7BAZ1_9LACO</name>
<dbReference type="PRINTS" id="PR00727">
    <property type="entry name" value="LEADERPTASE"/>
</dbReference>
<evidence type="ECO:0000256" key="5">
    <source>
        <dbReference type="ARBA" id="ARBA00022801"/>
    </source>
</evidence>
<evidence type="ECO:0000256" key="3">
    <source>
        <dbReference type="ARBA" id="ARBA00009370"/>
    </source>
</evidence>
<dbReference type="InterPro" id="IPR019758">
    <property type="entry name" value="Pept_S26A_signal_pept_1_CS"/>
</dbReference>
<feature type="domain" description="Peptidase S26" evidence="8">
    <location>
        <begin position="8"/>
        <end position="181"/>
    </location>
</feature>
<dbReference type="InterPro" id="IPR019533">
    <property type="entry name" value="Peptidase_S26"/>
</dbReference>
<dbReference type="GO" id="GO:0004252">
    <property type="term" value="F:serine-type endopeptidase activity"/>
    <property type="evidence" value="ECO:0007669"/>
    <property type="project" value="InterPro"/>
</dbReference>
<dbReference type="PANTHER" id="PTHR43390">
    <property type="entry name" value="SIGNAL PEPTIDASE I"/>
    <property type="match status" value="1"/>
</dbReference>
<proteinExistence type="inferred from homology"/>
<comment type="catalytic activity">
    <reaction evidence="1 7">
        <text>Cleavage of hydrophobic, N-terminal signal or leader sequences from secreted and periplasmic proteins.</text>
        <dbReference type="EC" id="3.4.21.89"/>
    </reaction>
</comment>
<keyword evidence="7" id="KW-1133">Transmembrane helix</keyword>
<dbReference type="GO" id="GO:0006465">
    <property type="term" value="P:signal peptide processing"/>
    <property type="evidence" value="ECO:0007669"/>
    <property type="project" value="InterPro"/>
</dbReference>
<keyword evidence="7" id="KW-0472">Membrane</keyword>
<keyword evidence="7" id="KW-0645">Protease</keyword>
<keyword evidence="7" id="KW-0812">Transmembrane</keyword>
<evidence type="ECO:0000313" key="9">
    <source>
        <dbReference type="EMBL" id="QIH24505.1"/>
    </source>
</evidence>
<evidence type="ECO:0000256" key="1">
    <source>
        <dbReference type="ARBA" id="ARBA00000677"/>
    </source>
</evidence>
<dbReference type="Proteomes" id="UP000501676">
    <property type="component" value="Plasmid pC0210C1"/>
</dbReference>
<dbReference type="CDD" id="cd06530">
    <property type="entry name" value="S26_SPase_I"/>
    <property type="match status" value="1"/>
</dbReference>
<evidence type="ECO:0000256" key="7">
    <source>
        <dbReference type="RuleBase" id="RU362042"/>
    </source>
</evidence>
<dbReference type="InterPro" id="IPR000223">
    <property type="entry name" value="Pept_S26A_signal_pept_1"/>
</dbReference>
<accession>A0A6G7BAZ1</accession>
<dbReference type="GO" id="GO:0005886">
    <property type="term" value="C:plasma membrane"/>
    <property type="evidence" value="ECO:0007669"/>
    <property type="project" value="UniProtKB-SubCell"/>
</dbReference>
<sequence length="202" mass="23385">MTNIKKIWSWLWPILLGIAFVVIAKTFFVQAVNISGDSMYPNLQNQEKVLCFKHMAIKRESVIVFDSYGVDPVTKASKLYVKRIIGIPGDTIQAKKGEILVNGHILNQKFISNNQRTVGTGNWSLTSLPTLYKWLNYKTVIRVPKNTYFCLGDNRTISRDSRYFGFVPRNKILGVVKAPLWIKNKQRRDAINRQWQTPFEYQ</sequence>
<geneLocation type="plasmid" evidence="10">
    <name>pc0210c1</name>
</geneLocation>
<dbReference type="EMBL" id="CP049229">
    <property type="protein sequence ID" value="QIH24505.1"/>
    <property type="molecule type" value="Genomic_DNA"/>
</dbReference>
<dbReference type="EC" id="3.4.21.89" evidence="4 7"/>
<keyword evidence="5 7" id="KW-0378">Hydrolase</keyword>
<feature type="active site" evidence="6">
    <location>
        <position position="38"/>
    </location>
</feature>
<evidence type="ECO:0000313" key="10">
    <source>
        <dbReference type="Proteomes" id="UP000501676"/>
    </source>
</evidence>
<keyword evidence="9" id="KW-0614">Plasmid</keyword>
<evidence type="ECO:0000259" key="8">
    <source>
        <dbReference type="Pfam" id="PF10502"/>
    </source>
</evidence>
<comment type="subcellular location">
    <subcellularLocation>
        <location evidence="2">Cell membrane</location>
        <topology evidence="2">Single-pass type II membrane protein</topology>
    </subcellularLocation>
    <subcellularLocation>
        <location evidence="7">Membrane</location>
        <topology evidence="7">Single-pass type II membrane protein</topology>
    </subcellularLocation>
</comment>
<reference evidence="9 10" key="1">
    <citation type="submission" date="2020-02" db="EMBL/GenBank/DDBJ databases">
        <title>Complete genome sequences of six Lactobacillus iners strains isolated from the human vagina.</title>
        <authorList>
            <person name="France M.T."/>
            <person name="Rutt L."/>
            <person name="Narina S."/>
            <person name="Arbaugh S."/>
            <person name="Humphrys M.S."/>
            <person name="Ma B."/>
            <person name="Hayward M.R."/>
            <person name="Relman D."/>
            <person name="Kwon D.S."/>
            <person name="Ravel J."/>
        </authorList>
    </citation>
    <scope>NUCLEOTIDE SEQUENCE [LARGE SCALE GENOMIC DNA]</scope>
    <source>
        <strain evidence="9 10">C0210C1</strain>
        <plasmid evidence="10">pc0210c1</plasmid>
    </source>
</reference>
<protein>
    <recommendedName>
        <fullName evidence="4 7">Signal peptidase I</fullName>
        <ecNumber evidence="4 7">3.4.21.89</ecNumber>
    </recommendedName>
</protein>
<dbReference type="Gene3D" id="2.10.109.10">
    <property type="entry name" value="Umud Fragment, subunit A"/>
    <property type="match status" value="1"/>
</dbReference>
<gene>
    <name evidence="9" type="primary">lepB</name>
    <name evidence="9" type="ORF">G6Z83_07235</name>
</gene>
<dbReference type="PANTHER" id="PTHR43390:SF1">
    <property type="entry name" value="CHLOROPLAST PROCESSING PEPTIDASE"/>
    <property type="match status" value="1"/>
</dbReference>
<evidence type="ECO:0000256" key="6">
    <source>
        <dbReference type="PIRSR" id="PIRSR600223-1"/>
    </source>
</evidence>
<evidence type="ECO:0000256" key="2">
    <source>
        <dbReference type="ARBA" id="ARBA00004401"/>
    </source>
</evidence>
<organism evidence="9 10">
    <name type="scientific">Lactobacillus iners</name>
    <dbReference type="NCBI Taxonomy" id="147802"/>
    <lineage>
        <taxon>Bacteria</taxon>
        <taxon>Bacillati</taxon>
        <taxon>Bacillota</taxon>
        <taxon>Bacilli</taxon>
        <taxon>Lactobacillales</taxon>
        <taxon>Lactobacillaceae</taxon>
        <taxon>Lactobacillus</taxon>
    </lineage>
</organism>
<dbReference type="SUPFAM" id="SSF51306">
    <property type="entry name" value="LexA/Signal peptidase"/>
    <property type="match status" value="1"/>
</dbReference>
<dbReference type="PROSITE" id="PS00761">
    <property type="entry name" value="SPASE_I_3"/>
    <property type="match status" value="1"/>
</dbReference>
<comment type="similarity">
    <text evidence="3 7">Belongs to the peptidase S26 family.</text>
</comment>
<feature type="transmembrane region" description="Helical" evidence="7">
    <location>
        <begin position="7"/>
        <end position="28"/>
    </location>
</feature>
<evidence type="ECO:0000256" key="4">
    <source>
        <dbReference type="ARBA" id="ARBA00013208"/>
    </source>
</evidence>
<dbReference type="AlphaFoldDB" id="A0A6G7BAZ1"/>
<feature type="active site" evidence="6">
    <location>
        <position position="82"/>
    </location>
</feature>
<dbReference type="InterPro" id="IPR036286">
    <property type="entry name" value="LexA/Signal_pep-like_sf"/>
</dbReference>